<dbReference type="HOGENOM" id="CLU_2962221_0_0_1"/>
<reference evidence="1 2" key="1">
    <citation type="submission" date="2014-04" db="EMBL/GenBank/DDBJ databases">
        <authorList>
            <consortium name="DOE Joint Genome Institute"/>
            <person name="Kuo A."/>
            <person name="Kohler A."/>
            <person name="Nagy L.G."/>
            <person name="Floudas D."/>
            <person name="Copeland A."/>
            <person name="Barry K.W."/>
            <person name="Cichocki N."/>
            <person name="Veneault-Fourrey C."/>
            <person name="LaButti K."/>
            <person name="Lindquist E.A."/>
            <person name="Lipzen A."/>
            <person name="Lundell T."/>
            <person name="Morin E."/>
            <person name="Murat C."/>
            <person name="Sun H."/>
            <person name="Tunlid A."/>
            <person name="Henrissat B."/>
            <person name="Grigoriev I.V."/>
            <person name="Hibbett D.S."/>
            <person name="Martin F."/>
            <person name="Nordberg H.P."/>
            <person name="Cantor M.N."/>
            <person name="Hua S.X."/>
        </authorList>
    </citation>
    <scope>NUCLEOTIDE SEQUENCE [LARGE SCALE GENOMIC DNA]</scope>
    <source>
        <strain evidence="1 2">Foug A</strain>
    </source>
</reference>
<evidence type="ECO:0000313" key="2">
    <source>
        <dbReference type="Proteomes" id="UP000053989"/>
    </source>
</evidence>
<dbReference type="AlphaFoldDB" id="A0A0C2ZH54"/>
<dbReference type="Proteomes" id="UP000053989">
    <property type="component" value="Unassembled WGS sequence"/>
</dbReference>
<name>A0A0C2ZH54_9AGAM</name>
<reference evidence="2" key="2">
    <citation type="submission" date="2015-01" db="EMBL/GenBank/DDBJ databases">
        <title>Evolutionary Origins and Diversification of the Mycorrhizal Mutualists.</title>
        <authorList>
            <consortium name="DOE Joint Genome Institute"/>
            <consortium name="Mycorrhizal Genomics Consortium"/>
            <person name="Kohler A."/>
            <person name="Kuo A."/>
            <person name="Nagy L.G."/>
            <person name="Floudas D."/>
            <person name="Copeland A."/>
            <person name="Barry K.W."/>
            <person name="Cichocki N."/>
            <person name="Veneault-Fourrey C."/>
            <person name="LaButti K."/>
            <person name="Lindquist E.A."/>
            <person name="Lipzen A."/>
            <person name="Lundell T."/>
            <person name="Morin E."/>
            <person name="Murat C."/>
            <person name="Riley R."/>
            <person name="Ohm R."/>
            <person name="Sun H."/>
            <person name="Tunlid A."/>
            <person name="Henrissat B."/>
            <person name="Grigoriev I.V."/>
            <person name="Hibbett D.S."/>
            <person name="Martin F."/>
        </authorList>
    </citation>
    <scope>NUCLEOTIDE SEQUENCE [LARGE SCALE GENOMIC DNA]</scope>
    <source>
        <strain evidence="2">Foug A</strain>
    </source>
</reference>
<evidence type="ECO:0000313" key="1">
    <source>
        <dbReference type="EMBL" id="KIM52122.1"/>
    </source>
</evidence>
<organism evidence="1 2">
    <name type="scientific">Scleroderma citrinum Foug A</name>
    <dbReference type="NCBI Taxonomy" id="1036808"/>
    <lineage>
        <taxon>Eukaryota</taxon>
        <taxon>Fungi</taxon>
        <taxon>Dikarya</taxon>
        <taxon>Basidiomycota</taxon>
        <taxon>Agaricomycotina</taxon>
        <taxon>Agaricomycetes</taxon>
        <taxon>Agaricomycetidae</taxon>
        <taxon>Boletales</taxon>
        <taxon>Sclerodermatineae</taxon>
        <taxon>Sclerodermataceae</taxon>
        <taxon>Scleroderma</taxon>
    </lineage>
</organism>
<dbReference type="EMBL" id="KN822223">
    <property type="protein sequence ID" value="KIM52122.1"/>
    <property type="molecule type" value="Genomic_DNA"/>
</dbReference>
<gene>
    <name evidence="1" type="ORF">SCLCIDRAFT_141851</name>
</gene>
<keyword evidence="2" id="KW-1185">Reference proteome</keyword>
<protein>
    <submittedName>
        <fullName evidence="1">Uncharacterized protein</fullName>
    </submittedName>
</protein>
<dbReference type="InParanoid" id="A0A0C2ZH54"/>
<proteinExistence type="predicted"/>
<dbReference type="OrthoDB" id="3054702at2759"/>
<accession>A0A0C2ZH54</accession>
<sequence>MSAILAKGFAYHDKRTSYHETLCDQQWLLLFRLVNMINCEQELAALMVMSNLMGWGDTY</sequence>